<proteinExistence type="predicted"/>
<accession>A0ABW9BX48</accession>
<evidence type="ECO:0000313" key="1">
    <source>
        <dbReference type="EMBL" id="MFM0443217.1"/>
    </source>
</evidence>
<comment type="caution">
    <text evidence="1">The sequence shown here is derived from an EMBL/GenBank/DDBJ whole genome shotgun (WGS) entry which is preliminary data.</text>
</comment>
<reference evidence="1 2" key="1">
    <citation type="journal article" date="2024" name="Chem. Sci.">
        <title>Discovery of megapolipeptins by genome mining of a Burkholderiales bacteria collection.</title>
        <authorList>
            <person name="Paulo B.S."/>
            <person name="Recchia M.J.J."/>
            <person name="Lee S."/>
            <person name="Fergusson C.H."/>
            <person name="Romanowski S.B."/>
            <person name="Hernandez A."/>
            <person name="Krull N."/>
            <person name="Liu D.Y."/>
            <person name="Cavanagh H."/>
            <person name="Bos A."/>
            <person name="Gray C.A."/>
            <person name="Murphy B.T."/>
            <person name="Linington R.G."/>
            <person name="Eustaquio A.S."/>
        </authorList>
    </citation>
    <scope>NUCLEOTIDE SEQUENCE [LARGE SCALE GENOMIC DNA]</scope>
    <source>
        <strain evidence="1 2">RL17-379-BIB-C</strain>
    </source>
</reference>
<sequence>MKLAIMQPYVFPYIGYFQLAAAVDRFVFYDDVNYIKNGWINRNRMLIGDQVHYLTVPLVRASSSLKICDVQIQPREQWLRKLLESIRHAYAKAPHYTSVSELIGSIFATPTGRISVLASHSVTEICRYLDMDTTFVPTSSDYANTHLKGEERVLDICRQEGARTYVNLPGGRDLYSPARFATAGLEISFIEPELRPYPQSAQSGSNFHPALSILDVLMYNSRDEVKDMLGVRVTT</sequence>
<gene>
    <name evidence="1" type="ORF">PQR00_06430</name>
</gene>
<dbReference type="RefSeq" id="WP_128590356.1">
    <property type="nucleotide sequence ID" value="NZ_JAQQDH010000001.1"/>
</dbReference>
<dbReference type="Proteomes" id="UP001629288">
    <property type="component" value="Unassembled WGS sequence"/>
</dbReference>
<dbReference type="Pfam" id="PF08889">
    <property type="entry name" value="WbqC"/>
    <property type="match status" value="1"/>
</dbReference>
<protein>
    <submittedName>
        <fullName evidence="1">WbqC family protein</fullName>
    </submittedName>
</protein>
<dbReference type="EMBL" id="JAQQDH010000001">
    <property type="protein sequence ID" value="MFM0443217.1"/>
    <property type="molecule type" value="Genomic_DNA"/>
</dbReference>
<evidence type="ECO:0000313" key="2">
    <source>
        <dbReference type="Proteomes" id="UP001629288"/>
    </source>
</evidence>
<name>A0ABW9BX48_9BURK</name>
<keyword evidence="2" id="KW-1185">Reference proteome</keyword>
<organism evidence="1 2">
    <name type="scientific">Paraburkholderia strydomiana</name>
    <dbReference type="NCBI Taxonomy" id="1245417"/>
    <lineage>
        <taxon>Bacteria</taxon>
        <taxon>Pseudomonadati</taxon>
        <taxon>Pseudomonadota</taxon>
        <taxon>Betaproteobacteria</taxon>
        <taxon>Burkholderiales</taxon>
        <taxon>Burkholderiaceae</taxon>
        <taxon>Paraburkholderia</taxon>
    </lineage>
</organism>
<dbReference type="InterPro" id="IPR014985">
    <property type="entry name" value="WbqC"/>
</dbReference>